<evidence type="ECO:0000313" key="3">
    <source>
        <dbReference type="Proteomes" id="UP000295008"/>
    </source>
</evidence>
<dbReference type="NCBIfam" id="TIGR02778">
    <property type="entry name" value="ligD_pol"/>
    <property type="match status" value="1"/>
</dbReference>
<sequence length="293" mass="33564">MTTLVVNKYHIPVKNLDKVFWPEEGFTKADLMKYYAAVWPLLKPHLTDRPVSLVRYPEGITGNFFYQKDVPDPPVWVQTHPIESDERTINYALINNAETLIWSINLGCIEVHPWLSRAGSLDYPTYIIFDLDPMPPASFSDAVQIALYVKILLDELKLQAFPKISGATGIHIYLPIQSRYSYKKTSTFVKRIGEVIIKAFPKLATNERKIANRAGKVYIDHLQNLRGKTIASVYSVRPFPGAPVSVPLRWEELSDAHPGMYNLQNAPQRFEKLSDLFMPLLYLEQTLPDKFLK</sequence>
<organism evidence="2 3">
    <name type="scientific">Hydrogenispora ethanolica</name>
    <dbReference type="NCBI Taxonomy" id="1082276"/>
    <lineage>
        <taxon>Bacteria</taxon>
        <taxon>Bacillati</taxon>
        <taxon>Bacillota</taxon>
        <taxon>Hydrogenispora</taxon>
    </lineage>
</organism>
<dbReference type="Gene3D" id="3.90.920.10">
    <property type="entry name" value="DNA primase, PRIM domain"/>
    <property type="match status" value="1"/>
</dbReference>
<name>A0A4R1RK00_HYDET</name>
<evidence type="ECO:0000313" key="2">
    <source>
        <dbReference type="EMBL" id="TCL66495.1"/>
    </source>
</evidence>
<dbReference type="EMBL" id="SLUN01000015">
    <property type="protein sequence ID" value="TCL66495.1"/>
    <property type="molecule type" value="Genomic_DNA"/>
</dbReference>
<dbReference type="Proteomes" id="UP000295008">
    <property type="component" value="Unassembled WGS sequence"/>
</dbReference>
<dbReference type="RefSeq" id="WP_132014736.1">
    <property type="nucleotide sequence ID" value="NZ_SLUN01000015.1"/>
</dbReference>
<gene>
    <name evidence="2" type="ORF">EDC14_101538</name>
</gene>
<dbReference type="CDD" id="cd04861">
    <property type="entry name" value="LigD_Pol_like"/>
    <property type="match status" value="1"/>
</dbReference>
<dbReference type="InterPro" id="IPR014145">
    <property type="entry name" value="LigD_pol_dom"/>
</dbReference>
<protein>
    <submittedName>
        <fullName evidence="2">Bifunctional non-homologous end joining protein LigD</fullName>
    </submittedName>
</protein>
<dbReference type="AlphaFoldDB" id="A0A4R1RK00"/>
<dbReference type="OrthoDB" id="9802472at2"/>
<feature type="domain" description="DNA ligase D polymerase" evidence="1">
    <location>
        <begin position="27"/>
        <end position="277"/>
    </location>
</feature>
<dbReference type="Pfam" id="PF21686">
    <property type="entry name" value="LigD_Prim-Pol"/>
    <property type="match status" value="1"/>
</dbReference>
<evidence type="ECO:0000259" key="1">
    <source>
        <dbReference type="Pfam" id="PF21686"/>
    </source>
</evidence>
<dbReference type="InterPro" id="IPR052171">
    <property type="entry name" value="NHEJ_LigD"/>
</dbReference>
<accession>A0A4R1RK00</accession>
<dbReference type="PANTHER" id="PTHR42705:SF2">
    <property type="entry name" value="BIFUNCTIONAL NON-HOMOLOGOUS END JOINING PROTEIN LIGD"/>
    <property type="match status" value="1"/>
</dbReference>
<proteinExistence type="predicted"/>
<reference evidence="2 3" key="1">
    <citation type="submission" date="2019-03" db="EMBL/GenBank/DDBJ databases">
        <title>Genomic Encyclopedia of Type Strains, Phase IV (KMG-IV): sequencing the most valuable type-strain genomes for metagenomic binning, comparative biology and taxonomic classification.</title>
        <authorList>
            <person name="Goeker M."/>
        </authorList>
    </citation>
    <scope>NUCLEOTIDE SEQUENCE [LARGE SCALE GENOMIC DNA]</scope>
    <source>
        <strain evidence="2 3">LX-B</strain>
    </source>
</reference>
<keyword evidence="3" id="KW-1185">Reference proteome</keyword>
<comment type="caution">
    <text evidence="2">The sequence shown here is derived from an EMBL/GenBank/DDBJ whole genome shotgun (WGS) entry which is preliminary data.</text>
</comment>
<dbReference type="PANTHER" id="PTHR42705">
    <property type="entry name" value="BIFUNCTIONAL NON-HOMOLOGOUS END JOINING PROTEIN LIGD"/>
    <property type="match status" value="1"/>
</dbReference>